<dbReference type="RefSeq" id="WP_136959909.1">
    <property type="nucleotide sequence ID" value="NZ_CP039690.1"/>
</dbReference>
<keyword evidence="1" id="KW-0472">Membrane</keyword>
<evidence type="ECO:0000256" key="1">
    <source>
        <dbReference type="SAM" id="Phobius"/>
    </source>
</evidence>
<protein>
    <submittedName>
        <fullName evidence="2">Uncharacterized protein</fullName>
    </submittedName>
</protein>
<organism evidence="2 3">
    <name type="scientific">Phreatobacter stygius</name>
    <dbReference type="NCBI Taxonomy" id="1940610"/>
    <lineage>
        <taxon>Bacteria</taxon>
        <taxon>Pseudomonadati</taxon>
        <taxon>Pseudomonadota</taxon>
        <taxon>Alphaproteobacteria</taxon>
        <taxon>Hyphomicrobiales</taxon>
        <taxon>Phreatobacteraceae</taxon>
        <taxon>Phreatobacter</taxon>
    </lineage>
</organism>
<name>A0A4D7B462_9HYPH</name>
<sequence length="60" mass="5850">MAFSLADVSRVQAVLVAGTAFGAAIVGGMAGYGAGLLMPLVPVPIIGAGQIALSSNLHAR</sequence>
<proteinExistence type="predicted"/>
<keyword evidence="1" id="KW-1133">Transmembrane helix</keyword>
<keyword evidence="3" id="KW-1185">Reference proteome</keyword>
<dbReference type="KEGG" id="pstg:E8M01_09555"/>
<evidence type="ECO:0000313" key="2">
    <source>
        <dbReference type="EMBL" id="QCI64456.1"/>
    </source>
</evidence>
<reference evidence="2 3" key="1">
    <citation type="submission" date="2019-04" db="EMBL/GenBank/DDBJ databases">
        <title>Phreatobacter aquaticus sp. nov.</title>
        <authorList>
            <person name="Choi A."/>
        </authorList>
    </citation>
    <scope>NUCLEOTIDE SEQUENCE [LARGE SCALE GENOMIC DNA]</scope>
    <source>
        <strain evidence="2 3">KCTC 52518</strain>
    </source>
</reference>
<gene>
    <name evidence="2" type="ORF">E8M01_09555</name>
</gene>
<dbReference type="AlphaFoldDB" id="A0A4D7B462"/>
<evidence type="ECO:0000313" key="3">
    <source>
        <dbReference type="Proteomes" id="UP000298781"/>
    </source>
</evidence>
<feature type="transmembrane region" description="Helical" evidence="1">
    <location>
        <begin position="12"/>
        <end position="34"/>
    </location>
</feature>
<accession>A0A4D7B462</accession>
<dbReference type="Proteomes" id="UP000298781">
    <property type="component" value="Chromosome"/>
</dbReference>
<keyword evidence="1" id="KW-0812">Transmembrane</keyword>
<dbReference type="EMBL" id="CP039690">
    <property type="protein sequence ID" value="QCI64456.1"/>
    <property type="molecule type" value="Genomic_DNA"/>
</dbReference>